<reference evidence="2 3" key="1">
    <citation type="submission" date="2024-03" db="EMBL/GenBank/DDBJ databases">
        <title>Complete Genome Sequence and Annotation of Ignatzschineria larvae DSM 13226.</title>
        <authorList>
            <person name="Cantrell E."/>
            <person name="Burcham Z.M."/>
        </authorList>
    </citation>
    <scope>NUCLEOTIDE SEQUENCE [LARGE SCALE GENOMIC DNA]</scope>
    <source>
        <strain evidence="2 3">DSM 13226</strain>
    </source>
</reference>
<dbReference type="EMBL" id="CP150637">
    <property type="protein sequence ID" value="WZW87740.1"/>
    <property type="molecule type" value="Genomic_DNA"/>
</dbReference>
<evidence type="ECO:0000313" key="3">
    <source>
        <dbReference type="Proteomes" id="UP001449178"/>
    </source>
</evidence>
<sequence>MEPINTQNQPTVSPVMTTKDWAITWIIFLIPVVGFIASIVWAIDGKNPNRTNFFRAYWIVTLAVAVIFAIFFGIFFAIGYSNGAFH</sequence>
<keyword evidence="1" id="KW-0812">Transmembrane</keyword>
<feature type="transmembrane region" description="Helical" evidence="1">
    <location>
        <begin position="56"/>
        <end position="80"/>
    </location>
</feature>
<dbReference type="RefSeq" id="WP_026878912.1">
    <property type="nucleotide sequence ID" value="NZ_AZOD01000015.1"/>
</dbReference>
<gene>
    <name evidence="2" type="ORF">WMO13_10315</name>
</gene>
<protein>
    <recommendedName>
        <fullName evidence="4">Cardiolipin synthase N-terminal domain-containing protein</fullName>
    </recommendedName>
</protein>
<dbReference type="Proteomes" id="UP001449178">
    <property type="component" value="Chromosome"/>
</dbReference>
<keyword evidence="1" id="KW-1133">Transmembrane helix</keyword>
<organism evidence="2 3">
    <name type="scientific">Ignatzschineria larvae DSM 13226</name>
    <dbReference type="NCBI Taxonomy" id="1111732"/>
    <lineage>
        <taxon>Bacteria</taxon>
        <taxon>Pseudomonadati</taxon>
        <taxon>Pseudomonadota</taxon>
        <taxon>Gammaproteobacteria</taxon>
        <taxon>Cardiobacteriales</taxon>
        <taxon>Ignatzschineriaceae</taxon>
        <taxon>Ignatzschineria</taxon>
    </lineage>
</organism>
<evidence type="ECO:0000313" key="2">
    <source>
        <dbReference type="EMBL" id="WZW87740.1"/>
    </source>
</evidence>
<keyword evidence="3" id="KW-1185">Reference proteome</keyword>
<accession>A0ABZ3C142</accession>
<feature type="transmembrane region" description="Helical" evidence="1">
    <location>
        <begin position="22"/>
        <end position="44"/>
    </location>
</feature>
<keyword evidence="1" id="KW-0472">Membrane</keyword>
<evidence type="ECO:0008006" key="4">
    <source>
        <dbReference type="Google" id="ProtNLM"/>
    </source>
</evidence>
<name>A0ABZ3C142_9GAMM</name>
<proteinExistence type="predicted"/>
<evidence type="ECO:0000256" key="1">
    <source>
        <dbReference type="SAM" id="Phobius"/>
    </source>
</evidence>